<dbReference type="InterPro" id="IPR033562">
    <property type="entry name" value="PLPL"/>
</dbReference>
<dbReference type="PANTHER" id="PTHR12406:SF7">
    <property type="entry name" value="PATATIN-LIKE PHOSPHOLIPASE DOMAIN-CONTAINING PROTEIN 4"/>
    <property type="match status" value="1"/>
</dbReference>
<dbReference type="Gene3D" id="3.40.1090.10">
    <property type="entry name" value="Cytosolic phospholipase A2 catalytic domain"/>
    <property type="match status" value="1"/>
</dbReference>
<dbReference type="SUPFAM" id="SSF52151">
    <property type="entry name" value="FabD/lysophospholipase-like"/>
    <property type="match status" value="1"/>
</dbReference>
<dbReference type="GO" id="GO:0019433">
    <property type="term" value="P:triglyceride catabolic process"/>
    <property type="evidence" value="ECO:0007669"/>
    <property type="project" value="TreeGrafter"/>
</dbReference>
<dbReference type="AlphaFoldDB" id="A0A6C0B458"/>
<proteinExistence type="predicted"/>
<dbReference type="InterPro" id="IPR002641">
    <property type="entry name" value="PNPLA_dom"/>
</dbReference>
<name>A0A6C0B458_9ZZZZ</name>
<evidence type="ECO:0000313" key="3">
    <source>
        <dbReference type="EMBL" id="QHS86309.1"/>
    </source>
</evidence>
<feature type="domain" description="PNPLA" evidence="2">
    <location>
        <begin position="47"/>
        <end position="211"/>
    </location>
</feature>
<dbReference type="GO" id="GO:0004806">
    <property type="term" value="F:triacylglycerol lipase activity"/>
    <property type="evidence" value="ECO:0007669"/>
    <property type="project" value="TreeGrafter"/>
</dbReference>
<evidence type="ECO:0000256" key="1">
    <source>
        <dbReference type="ARBA" id="ARBA00023098"/>
    </source>
</evidence>
<dbReference type="GO" id="GO:0016020">
    <property type="term" value="C:membrane"/>
    <property type="evidence" value="ECO:0007669"/>
    <property type="project" value="TreeGrafter"/>
</dbReference>
<dbReference type="PROSITE" id="PS51635">
    <property type="entry name" value="PNPLA"/>
    <property type="match status" value="1"/>
</dbReference>
<accession>A0A6C0B458</accession>
<dbReference type="Pfam" id="PF01734">
    <property type="entry name" value="Patatin"/>
    <property type="match status" value="1"/>
</dbReference>
<keyword evidence="1" id="KW-0443">Lipid metabolism</keyword>
<dbReference type="GO" id="GO:0055088">
    <property type="term" value="P:lipid homeostasis"/>
    <property type="evidence" value="ECO:0007669"/>
    <property type="project" value="TreeGrafter"/>
</dbReference>
<dbReference type="InterPro" id="IPR016035">
    <property type="entry name" value="Acyl_Trfase/lysoPLipase"/>
</dbReference>
<protein>
    <recommendedName>
        <fullName evidence="2">PNPLA domain-containing protein</fullName>
    </recommendedName>
</protein>
<reference evidence="3" key="1">
    <citation type="journal article" date="2020" name="Nature">
        <title>Giant virus diversity and host interactions through global metagenomics.</title>
        <authorList>
            <person name="Schulz F."/>
            <person name="Roux S."/>
            <person name="Paez-Espino D."/>
            <person name="Jungbluth S."/>
            <person name="Walsh D.A."/>
            <person name="Denef V.J."/>
            <person name="McMahon K.D."/>
            <person name="Konstantinidis K.T."/>
            <person name="Eloe-Fadrosh E.A."/>
            <person name="Kyrpides N.C."/>
            <person name="Woyke T."/>
        </authorList>
    </citation>
    <scope>NUCLEOTIDE SEQUENCE</scope>
    <source>
        <strain evidence="3">GVMAG-M-3300009187-29</strain>
    </source>
</reference>
<sequence length="272" mass="31414">MKWLYILFIIMHTMLSNSLMRRFRPISMNLITNPTINNDFLKNKKLISISPGGFKGIYMLGVCLFIKDTFDLDGYVFSGASAGAWNALTLCYKKDPKLIKENVLDYSLKHAKNIYEIEKLMKDRFLLYTKTEDFDLRRLFIGVTTMKGLKFNSHIFYGFSTLEDALDCCIASSHIPFITGGLVNKYRNSYTFDGGFSKYPYLNTMQSTLHISPSMWKEKPGHQGTGMFDITQYTTLFSRNEMDFNTLYESGYNDSAKNNDYLKYFLANPESL</sequence>
<dbReference type="PANTHER" id="PTHR12406">
    <property type="entry name" value="CALCIUM-INDEPENDENT PHOSPHOLIPASE A2 IPLA2 -RELATED"/>
    <property type="match status" value="1"/>
</dbReference>
<dbReference type="GO" id="GO:0005811">
    <property type="term" value="C:lipid droplet"/>
    <property type="evidence" value="ECO:0007669"/>
    <property type="project" value="TreeGrafter"/>
</dbReference>
<dbReference type="EMBL" id="MN739053">
    <property type="protein sequence ID" value="QHS86309.1"/>
    <property type="molecule type" value="Genomic_DNA"/>
</dbReference>
<organism evidence="3">
    <name type="scientific">viral metagenome</name>
    <dbReference type="NCBI Taxonomy" id="1070528"/>
    <lineage>
        <taxon>unclassified sequences</taxon>
        <taxon>metagenomes</taxon>
        <taxon>organismal metagenomes</taxon>
    </lineage>
</organism>
<dbReference type="GO" id="GO:0005737">
    <property type="term" value="C:cytoplasm"/>
    <property type="evidence" value="ECO:0007669"/>
    <property type="project" value="TreeGrafter"/>
</dbReference>
<evidence type="ECO:0000259" key="2">
    <source>
        <dbReference type="PROSITE" id="PS51635"/>
    </source>
</evidence>